<dbReference type="Proteomes" id="UP001574170">
    <property type="component" value="Unassembled WGS sequence"/>
</dbReference>
<evidence type="ECO:0000313" key="2">
    <source>
        <dbReference type="EMBL" id="MFA9193813.1"/>
    </source>
</evidence>
<organism evidence="2 3">
    <name type="scientific">Flavobacterium magnesitis</name>
    <dbReference type="NCBI Taxonomy" id="3138077"/>
    <lineage>
        <taxon>Bacteria</taxon>
        <taxon>Pseudomonadati</taxon>
        <taxon>Bacteroidota</taxon>
        <taxon>Flavobacteriia</taxon>
        <taxon>Flavobacteriales</taxon>
        <taxon>Flavobacteriaceae</taxon>
        <taxon>Flavobacterium</taxon>
    </lineage>
</organism>
<dbReference type="InterPro" id="IPR029060">
    <property type="entry name" value="PIN-like_dom_sf"/>
</dbReference>
<evidence type="ECO:0000259" key="1">
    <source>
        <dbReference type="Pfam" id="PF13470"/>
    </source>
</evidence>
<dbReference type="RefSeq" id="WP_373390914.1">
    <property type="nucleotide sequence ID" value="NZ_JBCFQJ010000006.1"/>
</dbReference>
<dbReference type="EMBL" id="JBCFQK010000005">
    <property type="protein sequence ID" value="MFA9193813.1"/>
    <property type="molecule type" value="Genomic_DNA"/>
</dbReference>
<keyword evidence="3" id="KW-1185">Reference proteome</keyword>
<gene>
    <name evidence="2" type="ORF">AAGV33_05300</name>
</gene>
<accession>A0ABV4TI89</accession>
<dbReference type="Pfam" id="PF13470">
    <property type="entry name" value="PIN_3"/>
    <property type="match status" value="1"/>
</dbReference>
<comment type="caution">
    <text evidence="2">The sequence shown here is derived from an EMBL/GenBank/DDBJ whole genome shotgun (WGS) entry which is preliminary data.</text>
</comment>
<sequence length="142" mass="16395">MVKILIDTDVILDFFFDRIPFSENAAKILSLCESKEITGFVTPVIISNVYYLLRQTAKHEKVIEKLKLLISITEILVIDKHSIIQALHSEFKDFEDALQNYSAELNKEIDIIITRNTKDYKNSSLSVMTPDNYLKLKISNQK</sequence>
<feature type="domain" description="PIN" evidence="1">
    <location>
        <begin position="3"/>
        <end position="118"/>
    </location>
</feature>
<dbReference type="InterPro" id="IPR002716">
    <property type="entry name" value="PIN_dom"/>
</dbReference>
<evidence type="ECO:0000313" key="3">
    <source>
        <dbReference type="Proteomes" id="UP001574170"/>
    </source>
</evidence>
<name>A0ABV4TI89_9FLAO</name>
<proteinExistence type="predicted"/>
<protein>
    <submittedName>
        <fullName evidence="2">PIN domain-containing protein</fullName>
    </submittedName>
</protein>
<dbReference type="Gene3D" id="3.40.50.1010">
    <property type="entry name" value="5'-nuclease"/>
    <property type="match status" value="1"/>
</dbReference>
<reference evidence="2 3" key="1">
    <citation type="submission" date="2024-04" db="EMBL/GenBank/DDBJ databases">
        <title>New Clade of Flavobacterium.</title>
        <authorList>
            <person name="Matos L."/>
            <person name="Proenca D.N."/>
            <person name="Fransisco R.M."/>
            <person name="Chung A.P."/>
            <person name="Maccario L."/>
            <person name="Sorensen S.J."/>
            <person name="Morais P.V."/>
        </authorList>
    </citation>
    <scope>NUCLEOTIDE SEQUENCE [LARGE SCALE GENOMIC DNA]</scope>
    <source>
        <strain evidence="2 3">FBOR7N2.3</strain>
    </source>
</reference>
<dbReference type="SUPFAM" id="SSF88723">
    <property type="entry name" value="PIN domain-like"/>
    <property type="match status" value="1"/>
</dbReference>